<dbReference type="InterPro" id="IPR050471">
    <property type="entry name" value="AB_hydrolase"/>
</dbReference>
<evidence type="ECO:0000259" key="1">
    <source>
        <dbReference type="Pfam" id="PF12697"/>
    </source>
</evidence>
<dbReference type="EMBL" id="JAHKKG010000005">
    <property type="protein sequence ID" value="MBU2665449.1"/>
    <property type="molecule type" value="Genomic_DNA"/>
</dbReference>
<keyword evidence="2" id="KW-0378">Hydrolase</keyword>
<dbReference type="Gene3D" id="3.40.50.1820">
    <property type="entry name" value="alpha/beta hydrolase"/>
    <property type="match status" value="1"/>
</dbReference>
<dbReference type="InterPro" id="IPR000073">
    <property type="entry name" value="AB_hydrolase_1"/>
</dbReference>
<dbReference type="RefSeq" id="WP_215788648.1">
    <property type="nucleotide sequence ID" value="NZ_JAHKKG010000005.1"/>
</dbReference>
<keyword evidence="3" id="KW-1185">Reference proteome</keyword>
<feature type="domain" description="AB hydrolase-1" evidence="1">
    <location>
        <begin position="33"/>
        <end position="247"/>
    </location>
</feature>
<organism evidence="2 3">
    <name type="scientific">Paractinoplanes bogorensis</name>
    <dbReference type="NCBI Taxonomy" id="1610840"/>
    <lineage>
        <taxon>Bacteria</taxon>
        <taxon>Bacillati</taxon>
        <taxon>Actinomycetota</taxon>
        <taxon>Actinomycetes</taxon>
        <taxon>Micromonosporales</taxon>
        <taxon>Micromonosporaceae</taxon>
        <taxon>Paractinoplanes</taxon>
    </lineage>
</organism>
<evidence type="ECO:0000313" key="2">
    <source>
        <dbReference type="EMBL" id="MBU2665449.1"/>
    </source>
</evidence>
<dbReference type="SUPFAM" id="SSF53474">
    <property type="entry name" value="alpha/beta-Hydrolases"/>
    <property type="match status" value="1"/>
</dbReference>
<comment type="caution">
    <text evidence="2">The sequence shown here is derived from an EMBL/GenBank/DDBJ whole genome shotgun (WGS) entry which is preliminary data.</text>
</comment>
<name>A0ABS5YRU3_9ACTN</name>
<gene>
    <name evidence="2" type="ORF">KOI35_18230</name>
</gene>
<sequence length="264" mass="28034">MPTVTSADGTTIAYETTGRGPALVLVDGSMCHRDFGPARALAAQLADTFTVHLYDRRGRGASGNTQPWTPEREIDDLAALLEAAGGEAFLFGASSGAVLAADAANRLPGFTRMALYEPPFIVDNSRPARPDTFTPDIEAMIAQGDESTALKTFFRDVGVPGPVITIMKLTPNWKKLKGLAPTLPYDLHILGDTSRGTPLDPTRWSSVSAPTLVMDGGKSPAYMRNAARALSEALPKAEYRTIPGQTHIIKAAALAPAIKEFLAA</sequence>
<protein>
    <submittedName>
        <fullName evidence="2">Alpha/beta hydrolase</fullName>
    </submittedName>
</protein>
<dbReference type="Proteomes" id="UP001519654">
    <property type="component" value="Unassembled WGS sequence"/>
</dbReference>
<proteinExistence type="predicted"/>
<accession>A0ABS5YRU3</accession>
<dbReference type="InterPro" id="IPR029058">
    <property type="entry name" value="AB_hydrolase_fold"/>
</dbReference>
<dbReference type="PANTHER" id="PTHR43433">
    <property type="entry name" value="HYDROLASE, ALPHA/BETA FOLD FAMILY PROTEIN"/>
    <property type="match status" value="1"/>
</dbReference>
<dbReference type="PANTHER" id="PTHR43433:SF5">
    <property type="entry name" value="AB HYDROLASE-1 DOMAIN-CONTAINING PROTEIN"/>
    <property type="match status" value="1"/>
</dbReference>
<dbReference type="Pfam" id="PF12697">
    <property type="entry name" value="Abhydrolase_6"/>
    <property type="match status" value="1"/>
</dbReference>
<evidence type="ECO:0000313" key="3">
    <source>
        <dbReference type="Proteomes" id="UP001519654"/>
    </source>
</evidence>
<dbReference type="GO" id="GO:0016787">
    <property type="term" value="F:hydrolase activity"/>
    <property type="evidence" value="ECO:0007669"/>
    <property type="project" value="UniProtKB-KW"/>
</dbReference>
<reference evidence="2 3" key="1">
    <citation type="submission" date="2021-06" db="EMBL/GenBank/DDBJ databases">
        <title>Actinoplanes lichenicola sp. nov., and Actinoplanes ovalisporus sp. nov., isolated from lichen in Thailand.</title>
        <authorList>
            <person name="Saeng-In P."/>
            <person name="Kanchanasin P."/>
            <person name="Yuki M."/>
            <person name="Kudo T."/>
            <person name="Ohkuma M."/>
            <person name="Phongsopitanun W."/>
            <person name="Tanasupawat S."/>
        </authorList>
    </citation>
    <scope>NUCLEOTIDE SEQUENCE [LARGE SCALE GENOMIC DNA]</scope>
    <source>
        <strain evidence="2 3">NBRC 110975</strain>
    </source>
</reference>